<feature type="binding site" evidence="7">
    <location>
        <position position="303"/>
    </location>
    <ligand>
        <name>FMN</name>
        <dbReference type="ChEBI" id="CHEBI:58210"/>
    </ligand>
</feature>
<protein>
    <recommendedName>
        <fullName evidence="8">FMN hydroxy acid dehydrogenase domain-containing protein</fullName>
    </recommendedName>
</protein>
<feature type="binding site" evidence="7">
    <location>
        <begin position="105"/>
        <end position="107"/>
    </location>
    <ligand>
        <name>FMN</name>
        <dbReference type="ChEBI" id="CHEBI:58210"/>
    </ligand>
</feature>
<keyword evidence="10" id="KW-1185">Reference proteome</keyword>
<feature type="binding site" evidence="7">
    <location>
        <position position="154"/>
    </location>
    <ligand>
        <name>FMN</name>
        <dbReference type="ChEBI" id="CHEBI:58210"/>
    </ligand>
</feature>
<feature type="binding site" evidence="7">
    <location>
        <position position="281"/>
    </location>
    <ligand>
        <name>FMN</name>
        <dbReference type="ChEBI" id="CHEBI:58210"/>
    </ligand>
</feature>
<dbReference type="RefSeq" id="WP_084782674.1">
    <property type="nucleotide sequence ID" value="NZ_JALZ01000046.1"/>
</dbReference>
<name>X7ECS8_9RHOB</name>
<dbReference type="STRING" id="1449350.OCH239_15470"/>
<evidence type="ECO:0000313" key="10">
    <source>
        <dbReference type="Proteomes" id="UP000022447"/>
    </source>
</evidence>
<evidence type="ECO:0000256" key="6">
    <source>
        <dbReference type="PIRSR" id="PIRSR000138-1"/>
    </source>
</evidence>
<keyword evidence="3 7" id="KW-0288">FMN</keyword>
<evidence type="ECO:0000259" key="8">
    <source>
        <dbReference type="PROSITE" id="PS51349"/>
    </source>
</evidence>
<dbReference type="GO" id="GO:0016614">
    <property type="term" value="F:oxidoreductase activity, acting on CH-OH group of donors"/>
    <property type="evidence" value="ECO:0007669"/>
    <property type="project" value="UniProtKB-ARBA"/>
</dbReference>
<gene>
    <name evidence="9" type="ORF">OCH239_15470</name>
</gene>
<dbReference type="PROSITE" id="PS51349">
    <property type="entry name" value="FMN_HYDROXY_ACID_DH_2"/>
    <property type="match status" value="1"/>
</dbReference>
<feature type="active site" description="Proton acceptor" evidence="6">
    <location>
        <position position="305"/>
    </location>
</feature>
<feature type="domain" description="FMN hydroxy acid dehydrogenase" evidence="8">
    <location>
        <begin position="26"/>
        <end position="409"/>
    </location>
</feature>
<evidence type="ECO:0000256" key="2">
    <source>
        <dbReference type="ARBA" id="ARBA00022630"/>
    </source>
</evidence>
<dbReference type="InterPro" id="IPR037396">
    <property type="entry name" value="FMN_HAD"/>
</dbReference>
<evidence type="ECO:0000256" key="3">
    <source>
        <dbReference type="ARBA" id="ARBA00022643"/>
    </source>
</evidence>
<sequence length="438" mass="47134">MDGPAQASARRRPAIIADRKANDVPRSLRRYLSLEDFEKRALRHLPLPIAGYVEGAVETGKALRNAEEAFRRIALAPRILRDVSDRTTQTTLFGAEYAVPFGVAPMGFSALAAYDGDVALARGAAASGSFAICSAASLTPLERVAEEGASRWFQCYVPGDNARIEALLKRLRDANYDTLVVTADVPVTGNRENNARNGFDAPFRLTPRLAWHFATHPRWTLGTLGRTLAASGMPHFENMDAERGPPLFSRTLTRSTIGRDRLTWENMSFIRERWPGRLVIKGVLCPEDATRAAGVGVDGIVVSSHGGRQLDGAIAPLDALPDIRAAVPELTVMLDGGIRRGTDVLKALAAGADFVFLGRPFLYAAAVAGDAGVAHAFRLLRQEIDLSMALLGITGVNELGLRNQAQLLHVMAQAKREANDGNTPIVAAPSGGVPTWSE</sequence>
<feature type="binding site" evidence="7">
    <location>
        <position position="182"/>
    </location>
    <ligand>
        <name>FMN</name>
        <dbReference type="ChEBI" id="CHEBI:58210"/>
    </ligand>
</feature>
<feature type="binding site" evidence="7">
    <location>
        <position position="308"/>
    </location>
    <ligand>
        <name>glyoxylate</name>
        <dbReference type="ChEBI" id="CHEBI:36655"/>
    </ligand>
</feature>
<dbReference type="InterPro" id="IPR012133">
    <property type="entry name" value="Alpha-hydoxy_acid_DH_FMN"/>
</dbReference>
<dbReference type="PANTHER" id="PTHR10578">
    <property type="entry name" value="S -2-HYDROXY-ACID OXIDASE-RELATED"/>
    <property type="match status" value="1"/>
</dbReference>
<feature type="binding site" evidence="7">
    <location>
        <begin position="335"/>
        <end position="339"/>
    </location>
    <ligand>
        <name>FMN</name>
        <dbReference type="ChEBI" id="CHEBI:58210"/>
    </ligand>
</feature>
<dbReference type="Proteomes" id="UP000022447">
    <property type="component" value="Unassembled WGS sequence"/>
</dbReference>
<dbReference type="Gene3D" id="3.20.20.70">
    <property type="entry name" value="Aldolase class I"/>
    <property type="match status" value="1"/>
</dbReference>
<evidence type="ECO:0000256" key="4">
    <source>
        <dbReference type="ARBA" id="ARBA00023002"/>
    </source>
</evidence>
<comment type="cofactor">
    <cofactor evidence="1">
        <name>FMN</name>
        <dbReference type="ChEBI" id="CHEBI:58210"/>
    </cofactor>
</comment>
<dbReference type="PANTHER" id="PTHR10578:SF143">
    <property type="entry name" value="FMN-DEPENDENT ALPHA-HYDROXY ACID DEHYDROGENASE PB1A11.03"/>
    <property type="match status" value="1"/>
</dbReference>
<evidence type="ECO:0000313" key="9">
    <source>
        <dbReference type="EMBL" id="ETX12893.1"/>
    </source>
</evidence>
<comment type="similarity">
    <text evidence="5">Belongs to the FMN-dependent alpha-hydroxy acid dehydrogenase family.</text>
</comment>
<dbReference type="PATRIC" id="fig|1449350.3.peg.3927"/>
<dbReference type="CDD" id="cd02809">
    <property type="entry name" value="alpha_hydroxyacid_oxid_FMN"/>
    <property type="match status" value="1"/>
</dbReference>
<feature type="binding site" evidence="7">
    <location>
        <position position="156"/>
    </location>
    <ligand>
        <name>glyoxylate</name>
        <dbReference type="ChEBI" id="CHEBI:36655"/>
    </ligand>
</feature>
<feature type="binding site" evidence="7">
    <location>
        <position position="191"/>
    </location>
    <ligand>
        <name>glyoxylate</name>
        <dbReference type="ChEBI" id="CHEBI:36655"/>
    </ligand>
</feature>
<comment type="caution">
    <text evidence="9">The sequence shown here is derived from an EMBL/GenBank/DDBJ whole genome shotgun (WGS) entry which is preliminary data.</text>
</comment>
<evidence type="ECO:0000256" key="1">
    <source>
        <dbReference type="ARBA" id="ARBA00001917"/>
    </source>
</evidence>
<reference evidence="9 10" key="1">
    <citation type="submission" date="2014-01" db="EMBL/GenBank/DDBJ databases">
        <title>Roseivivax halodurans JCM 10272 Genome Sequencing.</title>
        <authorList>
            <person name="Lai Q."/>
            <person name="Li G."/>
            <person name="Shao Z."/>
        </authorList>
    </citation>
    <scope>NUCLEOTIDE SEQUENCE [LARGE SCALE GENOMIC DNA]</scope>
    <source>
        <strain evidence="9 10">JCM 10272</strain>
    </source>
</reference>
<dbReference type="eggNOG" id="COG1304">
    <property type="taxonomic scope" value="Bacteria"/>
</dbReference>
<dbReference type="OrthoDB" id="9770452at2"/>
<dbReference type="EMBL" id="JALZ01000046">
    <property type="protein sequence ID" value="ETX12893.1"/>
    <property type="molecule type" value="Genomic_DNA"/>
</dbReference>
<dbReference type="Pfam" id="PF01070">
    <property type="entry name" value="FMN_dh"/>
    <property type="match status" value="1"/>
</dbReference>
<dbReference type="InterPro" id="IPR013785">
    <property type="entry name" value="Aldolase_TIM"/>
</dbReference>
<feature type="binding site" evidence="7">
    <location>
        <begin position="358"/>
        <end position="359"/>
    </location>
    <ligand>
        <name>FMN</name>
        <dbReference type="ChEBI" id="CHEBI:58210"/>
    </ligand>
</feature>
<dbReference type="PIRSF" id="PIRSF000138">
    <property type="entry name" value="Al-hdrx_acd_dh"/>
    <property type="match status" value="1"/>
</dbReference>
<evidence type="ECO:0000256" key="7">
    <source>
        <dbReference type="PIRSR" id="PIRSR000138-2"/>
    </source>
</evidence>
<dbReference type="InterPro" id="IPR000262">
    <property type="entry name" value="FMN-dep_DH"/>
</dbReference>
<dbReference type="AlphaFoldDB" id="X7ECS8"/>
<evidence type="ECO:0000256" key="5">
    <source>
        <dbReference type="ARBA" id="ARBA00024042"/>
    </source>
</evidence>
<keyword evidence="2 7" id="KW-0285">Flavoprotein</keyword>
<organism evidence="9 10">
    <name type="scientific">Roseivivax halodurans JCM 10272</name>
    <dbReference type="NCBI Taxonomy" id="1449350"/>
    <lineage>
        <taxon>Bacteria</taxon>
        <taxon>Pseudomonadati</taxon>
        <taxon>Pseudomonadota</taxon>
        <taxon>Alphaproteobacteria</taxon>
        <taxon>Rhodobacterales</taxon>
        <taxon>Roseobacteraceae</taxon>
        <taxon>Roseivivax</taxon>
    </lineage>
</organism>
<feature type="binding site" evidence="7">
    <location>
        <position position="134"/>
    </location>
    <ligand>
        <name>FMN</name>
        <dbReference type="ChEBI" id="CHEBI:58210"/>
    </ligand>
</feature>
<proteinExistence type="inferred from homology"/>
<feature type="binding site" evidence="7">
    <location>
        <position position="305"/>
    </location>
    <ligand>
        <name>glyoxylate</name>
        <dbReference type="ChEBI" id="CHEBI:36655"/>
    </ligand>
</feature>
<dbReference type="SUPFAM" id="SSF51395">
    <property type="entry name" value="FMN-linked oxidoreductases"/>
    <property type="match status" value="1"/>
</dbReference>
<dbReference type="FunFam" id="3.20.20.70:FF:000029">
    <property type="entry name" value="L-lactate dehydrogenase"/>
    <property type="match status" value="1"/>
</dbReference>
<dbReference type="GO" id="GO:0010181">
    <property type="term" value="F:FMN binding"/>
    <property type="evidence" value="ECO:0007669"/>
    <property type="project" value="InterPro"/>
</dbReference>
<keyword evidence="4" id="KW-0560">Oxidoreductase</keyword>
<accession>X7ECS8</accession>
<feature type="binding site" evidence="7">
    <location>
        <position position="52"/>
    </location>
    <ligand>
        <name>glyoxylate</name>
        <dbReference type="ChEBI" id="CHEBI:36655"/>
    </ligand>
</feature>